<feature type="binding site" evidence="17">
    <location>
        <position position="70"/>
    </location>
    <ligand>
        <name>a CDP-1,2-diacyl-sn-glycerol</name>
        <dbReference type="ChEBI" id="CHEBI:58332"/>
    </ligand>
</feature>
<feature type="binding site" evidence="17">
    <location>
        <position position="87"/>
    </location>
    <ligand>
        <name>Mg(2+)</name>
        <dbReference type="ChEBI" id="CHEBI:18420"/>
        <label>2</label>
    </ligand>
</feature>
<accession>A0A853DIG9</accession>
<comment type="caution">
    <text evidence="19">The sequence shown here is derived from an EMBL/GenBank/DDBJ whole genome shotgun (WGS) entry which is preliminary data.</text>
</comment>
<sequence>MLNRFARAFFTTLLTPTARFFIKCGISPDAITIVGTLGVVVGALVFYPIGQFFWGTLFITAFVFSDLIDGNMARQLGRSSNWGAYLDSTLDRFGDAAIFGGLVLYYADRGDNVLIATLALACLILGSVVSYAKARAEGLGMTANVGIAERADRLVSILVITGLVGIGNLIKDGNAIGNWVEGITLAVLAVLSFVTVLQRMLTVRTQALSAQTPPAAAARPTGESSTPRVE</sequence>
<dbReference type="NCBIfam" id="NF045883">
    <property type="entry name" value="PIPSynth"/>
    <property type="match status" value="1"/>
</dbReference>
<feature type="active site" description="Proton acceptor" evidence="17">
    <location>
        <position position="91"/>
    </location>
</feature>
<dbReference type="InterPro" id="IPR043130">
    <property type="entry name" value="CDP-OH_PTrfase_TM_dom"/>
</dbReference>
<evidence type="ECO:0000256" key="7">
    <source>
        <dbReference type="ARBA" id="ARBA00022679"/>
    </source>
</evidence>
<evidence type="ECO:0000256" key="2">
    <source>
        <dbReference type="ARBA" id="ARBA00004805"/>
    </source>
</evidence>
<keyword evidence="11 17" id="KW-1133">Transmembrane helix</keyword>
<dbReference type="Proteomes" id="UP000571817">
    <property type="component" value="Unassembled WGS sequence"/>
</dbReference>
<keyword evidence="17" id="KW-0594">Phospholipid biosynthesis</keyword>
<dbReference type="Pfam" id="PF01066">
    <property type="entry name" value="CDP-OH_P_transf"/>
    <property type="match status" value="1"/>
</dbReference>
<keyword evidence="17" id="KW-0444">Lipid biosynthesis</keyword>
<comment type="pathway">
    <text evidence="2 17">Phospholipid metabolism; phosphatidylinositol phosphate biosynthesis.</text>
</comment>
<keyword evidence="20" id="KW-1185">Reference proteome</keyword>
<feature type="binding site" evidence="17">
    <location>
        <begin position="29"/>
        <end position="32"/>
    </location>
    <ligand>
        <name>a CDP-1,2-diacyl-sn-glycerol</name>
        <dbReference type="ChEBI" id="CHEBI:58332"/>
    </ligand>
</feature>
<keyword evidence="17" id="KW-1208">Phospholipid metabolism</keyword>
<keyword evidence="7 17" id="KW-0808">Transferase</keyword>
<dbReference type="UniPathway" id="UPA00220"/>
<dbReference type="GO" id="GO:0000287">
    <property type="term" value="F:magnesium ion binding"/>
    <property type="evidence" value="ECO:0007669"/>
    <property type="project" value="UniProtKB-UniRule"/>
</dbReference>
<dbReference type="InterPro" id="IPR000462">
    <property type="entry name" value="CDP-OH_P_trans"/>
</dbReference>
<feature type="transmembrane region" description="Helical" evidence="17">
    <location>
        <begin position="20"/>
        <end position="46"/>
    </location>
</feature>
<evidence type="ECO:0000256" key="17">
    <source>
        <dbReference type="HAMAP-Rule" id="MF_02241"/>
    </source>
</evidence>
<feature type="binding site" evidence="17">
    <location>
        <position position="91"/>
    </location>
    <ligand>
        <name>Mg(2+)</name>
        <dbReference type="ChEBI" id="CHEBI:18420"/>
        <label>2</label>
    </ligand>
</feature>
<dbReference type="AlphaFoldDB" id="A0A853DIG9"/>
<evidence type="ECO:0000256" key="4">
    <source>
        <dbReference type="ARBA" id="ARBA00010441"/>
    </source>
</evidence>
<evidence type="ECO:0000256" key="13">
    <source>
        <dbReference type="ARBA" id="ARBA00023935"/>
    </source>
</evidence>
<dbReference type="Gene3D" id="1.20.120.1760">
    <property type="match status" value="1"/>
</dbReference>
<dbReference type="PROSITE" id="PS00379">
    <property type="entry name" value="CDP_ALCOHOL_P_TRANSF"/>
    <property type="match status" value="1"/>
</dbReference>
<reference evidence="19 20" key="1">
    <citation type="submission" date="2020-07" db="EMBL/GenBank/DDBJ databases">
        <title>Sequencing the genomes of 1000 actinobacteria strains.</title>
        <authorList>
            <person name="Klenk H.-P."/>
        </authorList>
    </citation>
    <scope>NUCLEOTIDE SEQUENCE [LARGE SCALE GENOMIC DNA]</scope>
    <source>
        <strain evidence="19 20">DSM 29531</strain>
    </source>
</reference>
<keyword evidence="6 17" id="KW-1003">Cell membrane</keyword>
<evidence type="ECO:0000256" key="8">
    <source>
        <dbReference type="ARBA" id="ARBA00022692"/>
    </source>
</evidence>
<dbReference type="HAMAP" id="MF_02241">
    <property type="entry name" value="PIP_synthase"/>
    <property type="match status" value="1"/>
</dbReference>
<dbReference type="GO" id="GO:0005886">
    <property type="term" value="C:plasma membrane"/>
    <property type="evidence" value="ECO:0007669"/>
    <property type="project" value="UniProtKB-SubCell"/>
</dbReference>
<dbReference type="InterPro" id="IPR044268">
    <property type="entry name" value="PIP_synthase_PgsA1"/>
</dbReference>
<evidence type="ECO:0000256" key="3">
    <source>
        <dbReference type="ARBA" id="ARBA00005189"/>
    </source>
</evidence>
<feature type="binding site" evidence="17">
    <location>
        <position position="74"/>
    </location>
    <ligand>
        <name>a CDP-1,2-diacyl-sn-glycerol</name>
        <dbReference type="ChEBI" id="CHEBI:58332"/>
    </ligand>
</feature>
<feature type="binding site" evidence="17">
    <location>
        <position position="80"/>
    </location>
    <ligand>
        <name>a CDP-1,2-diacyl-sn-glycerol</name>
        <dbReference type="ChEBI" id="CHEBI:58332"/>
    </ligand>
</feature>
<dbReference type="EC" id="2.7.8.-" evidence="17"/>
<evidence type="ECO:0000256" key="5">
    <source>
        <dbReference type="ARBA" id="ARBA00011738"/>
    </source>
</evidence>
<comment type="subcellular location">
    <subcellularLocation>
        <location evidence="1 17">Cell membrane</location>
        <topology evidence="1 17">Multi-pass membrane protein</topology>
    </subcellularLocation>
</comment>
<dbReference type="GO" id="GO:0008654">
    <property type="term" value="P:phospholipid biosynthetic process"/>
    <property type="evidence" value="ECO:0007669"/>
    <property type="project" value="UniProtKB-UniRule"/>
</dbReference>
<comment type="caution">
    <text evidence="17">Lacks conserved residue(s) required for the propagation of feature annotation.</text>
</comment>
<evidence type="ECO:0000256" key="1">
    <source>
        <dbReference type="ARBA" id="ARBA00004651"/>
    </source>
</evidence>
<feature type="binding site" evidence="17">
    <location>
        <position position="66"/>
    </location>
    <ligand>
        <name>Mg(2+)</name>
        <dbReference type="ChEBI" id="CHEBI:18420"/>
        <label>1</label>
    </ligand>
</feature>
<feature type="transmembrane region" description="Helical" evidence="17">
    <location>
        <begin position="176"/>
        <end position="197"/>
    </location>
</feature>
<dbReference type="InterPro" id="IPR048254">
    <property type="entry name" value="CDP_ALCOHOL_P_TRANSF_CS"/>
</dbReference>
<dbReference type="EMBL" id="JACCFW010000001">
    <property type="protein sequence ID" value="NYJ74824.1"/>
    <property type="molecule type" value="Genomic_DNA"/>
</dbReference>
<feature type="binding site" evidence="17">
    <location>
        <position position="66"/>
    </location>
    <ligand>
        <name>Mg(2+)</name>
        <dbReference type="ChEBI" id="CHEBI:18420"/>
        <label>2</label>
    </ligand>
</feature>
<keyword evidence="17" id="KW-0443">Lipid metabolism</keyword>
<proteinExistence type="inferred from homology"/>
<dbReference type="RefSeq" id="WP_179481016.1">
    <property type="nucleotide sequence ID" value="NZ_JACCFW010000001.1"/>
</dbReference>
<evidence type="ECO:0000256" key="6">
    <source>
        <dbReference type="ARBA" id="ARBA00022475"/>
    </source>
</evidence>
<comment type="subunit">
    <text evidence="5 17">Homodimer.</text>
</comment>
<feature type="transmembrane region" description="Helical" evidence="17">
    <location>
        <begin position="113"/>
        <end position="132"/>
    </location>
</feature>
<feature type="binding site" evidence="17">
    <location>
        <position position="69"/>
    </location>
    <ligand>
        <name>Mg(2+)</name>
        <dbReference type="ChEBI" id="CHEBI:18420"/>
        <label>1</label>
    </ligand>
</feature>
<evidence type="ECO:0000256" key="11">
    <source>
        <dbReference type="ARBA" id="ARBA00022989"/>
    </source>
</evidence>
<organism evidence="19 20">
    <name type="scientific">Allobranchiibius huperziae</name>
    <dbReference type="NCBI Taxonomy" id="1874116"/>
    <lineage>
        <taxon>Bacteria</taxon>
        <taxon>Bacillati</taxon>
        <taxon>Actinomycetota</taxon>
        <taxon>Actinomycetes</taxon>
        <taxon>Micrococcales</taxon>
        <taxon>Dermacoccaceae</taxon>
        <taxon>Allobranchiibius</taxon>
    </lineage>
</organism>
<evidence type="ECO:0000256" key="18">
    <source>
        <dbReference type="RuleBase" id="RU003750"/>
    </source>
</evidence>
<keyword evidence="12 17" id="KW-0472">Membrane</keyword>
<comment type="catalytic activity">
    <reaction evidence="16 17">
        <text>a CDP-1,2-diacyl-sn-glycerol + 1D-myo-inositol 3-phosphate = a 1,2-diacyl-sn-glycero-3-phospho-(1D-myo-inositol-3-phosphate) + CMP + H(+)</text>
        <dbReference type="Rhea" id="RHEA:60504"/>
        <dbReference type="ChEBI" id="CHEBI:15378"/>
        <dbReference type="ChEBI" id="CHEBI:58088"/>
        <dbReference type="ChEBI" id="CHEBI:58332"/>
        <dbReference type="ChEBI" id="CHEBI:58401"/>
        <dbReference type="ChEBI" id="CHEBI:60377"/>
    </reaction>
</comment>
<comment type="catalytic activity">
    <reaction evidence="13 17">
        <text>1,2-di-(9Z-octadecenoyl)-sn-glycero-3-cytidine-5'-diphosphate + 1D-myo-inositol 3-phosphate = 1,2-di-(9Z-octadecenoyl)-sn-glycero-3-phospho-(1D-myo-inositol-3-phosphate) + CMP + H(+)</text>
        <dbReference type="Rhea" id="RHEA:61216"/>
        <dbReference type="ChEBI" id="CHEBI:15378"/>
        <dbReference type="ChEBI" id="CHEBI:58401"/>
        <dbReference type="ChEBI" id="CHEBI:60377"/>
        <dbReference type="ChEBI" id="CHEBI:85356"/>
        <dbReference type="ChEBI" id="CHEBI:144472"/>
    </reaction>
</comment>
<keyword evidence="8 17" id="KW-0812">Transmembrane</keyword>
<keyword evidence="9 17" id="KW-0479">Metal-binding</keyword>
<evidence type="ECO:0000256" key="10">
    <source>
        <dbReference type="ARBA" id="ARBA00022842"/>
    </source>
</evidence>
<dbReference type="GO" id="GO:0016780">
    <property type="term" value="F:phosphotransferase activity, for other substituted phosphate groups"/>
    <property type="evidence" value="ECO:0007669"/>
    <property type="project" value="UniProtKB-UniRule"/>
</dbReference>
<keyword evidence="10 17" id="KW-0460">Magnesium</keyword>
<comment type="cofactor">
    <cofactor evidence="17">
        <name>Mg(2+)</name>
        <dbReference type="ChEBI" id="CHEBI:18420"/>
    </cofactor>
    <text evidence="17">Contains a di-nuclear catalytic Mg(2+) center.</text>
</comment>
<evidence type="ECO:0000256" key="16">
    <source>
        <dbReference type="ARBA" id="ARBA00048865"/>
    </source>
</evidence>
<comment type="function">
    <text evidence="17">Catalyzes the conjugation of the 1'-hydroxyl group of D-myo-inositol-3-phosphate (also named L-myo-inositol-1-phosphate) with a lipid tail of cytidine diphosphate diacylglycerol (CDP-DAG), forming phosphatidylinositol phosphate (PIP) and CMP. PIP is a precursor of phosphatidylinositol (PI) which is an essential lipid required for cell wall formation.</text>
</comment>
<evidence type="ECO:0000256" key="15">
    <source>
        <dbReference type="ARBA" id="ARBA00033137"/>
    </source>
</evidence>
<feature type="binding site" evidence="17">
    <location>
        <position position="87"/>
    </location>
    <ligand>
        <name>Mg(2+)</name>
        <dbReference type="ChEBI" id="CHEBI:18420"/>
        <label>1</label>
    </ligand>
</feature>
<name>A0A853DIG9_9MICO</name>
<evidence type="ECO:0000256" key="14">
    <source>
        <dbReference type="ARBA" id="ARBA00024082"/>
    </source>
</evidence>
<feature type="transmembrane region" description="Helical" evidence="17">
    <location>
        <begin position="153"/>
        <end position="170"/>
    </location>
</feature>
<evidence type="ECO:0000256" key="9">
    <source>
        <dbReference type="ARBA" id="ARBA00022723"/>
    </source>
</evidence>
<evidence type="ECO:0000256" key="12">
    <source>
        <dbReference type="ARBA" id="ARBA00023136"/>
    </source>
</evidence>
<comment type="similarity">
    <text evidence="4 17 18">Belongs to the CDP-alcohol phosphatidyltransferase class-I family.</text>
</comment>
<evidence type="ECO:0000313" key="20">
    <source>
        <dbReference type="Proteomes" id="UP000571817"/>
    </source>
</evidence>
<comment type="pathway">
    <text evidence="3">Lipid metabolism.</text>
</comment>
<protein>
    <recommendedName>
        <fullName evidence="14 17">Phosphatidylinositol phosphate synthase</fullName>
        <shortName evidence="17">PIP synthase</shortName>
        <ecNumber evidence="17">2.7.8.-</ecNumber>
    </recommendedName>
    <alternativeName>
        <fullName evidence="15 17">CDP-diacylglycerol--D-myo-inositol-3-phosphate 3-phosphatidyltransferase</fullName>
    </alternativeName>
</protein>
<gene>
    <name evidence="19" type="ORF">HNR15_001787</name>
</gene>
<evidence type="ECO:0000313" key="19">
    <source>
        <dbReference type="EMBL" id="NYJ74824.1"/>
    </source>
</evidence>